<dbReference type="SUPFAM" id="SSF55961">
    <property type="entry name" value="Bet v1-like"/>
    <property type="match status" value="1"/>
</dbReference>
<evidence type="ECO:0000313" key="4">
    <source>
        <dbReference type="Proteomes" id="UP000248724"/>
    </source>
</evidence>
<evidence type="ECO:0000313" key="3">
    <source>
        <dbReference type="EMBL" id="PZR79016.1"/>
    </source>
</evidence>
<comment type="caution">
    <text evidence="3">The sequence shown here is derived from an EMBL/GenBank/DDBJ whole genome shotgun (WGS) entry which is preliminary data.</text>
</comment>
<accession>A0A2W5Z880</accession>
<dbReference type="InterPro" id="IPR013538">
    <property type="entry name" value="ASHA1/2-like_C"/>
</dbReference>
<feature type="domain" description="Activator of Hsp90 ATPase homologue 1/2-like C-terminal" evidence="2">
    <location>
        <begin position="12"/>
        <end position="153"/>
    </location>
</feature>
<name>A0A2W5Z880_9BACT</name>
<evidence type="ECO:0000259" key="2">
    <source>
        <dbReference type="Pfam" id="PF08327"/>
    </source>
</evidence>
<dbReference type="InterPro" id="IPR023393">
    <property type="entry name" value="START-like_dom_sf"/>
</dbReference>
<dbReference type="Pfam" id="PF08327">
    <property type="entry name" value="AHSA1"/>
    <property type="match status" value="1"/>
</dbReference>
<protein>
    <submittedName>
        <fullName evidence="3">ATPase</fullName>
    </submittedName>
</protein>
<dbReference type="AlphaFoldDB" id="A0A2W5Z880"/>
<dbReference type="Proteomes" id="UP000248724">
    <property type="component" value="Unassembled WGS sequence"/>
</dbReference>
<dbReference type="EMBL" id="QHBU01000228">
    <property type="protein sequence ID" value="PZR79016.1"/>
    <property type="molecule type" value="Genomic_DNA"/>
</dbReference>
<proteinExistence type="inferred from homology"/>
<sequence>MTSRVLVALRIAAPPSRVFTAFTAEIGQWWRPHGLFELNGRGDGRLAIEAGLGGRIIESYPDGVQFEVGHVRVWDPPNRLVFSWRAASFPPDRETEVHVRFEPVDGATRVVVEHLGWDSIPQTHAARHGFPLLPFQHRLAEWWQALLDSLATTSTT</sequence>
<comment type="similarity">
    <text evidence="1">Belongs to the AHA1 family.</text>
</comment>
<organism evidence="3 4">
    <name type="scientific">Candidatus Aeolococcus gillhamiae</name>
    <dbReference type="NCBI Taxonomy" id="3127015"/>
    <lineage>
        <taxon>Bacteria</taxon>
        <taxon>Bacillati</taxon>
        <taxon>Candidatus Dormiibacterota</taxon>
        <taxon>Candidatus Dormibacteria</taxon>
        <taxon>Candidatus Aeolococcales</taxon>
        <taxon>Candidatus Aeolococcaceae</taxon>
        <taxon>Candidatus Aeolococcus</taxon>
    </lineage>
</organism>
<evidence type="ECO:0000256" key="1">
    <source>
        <dbReference type="ARBA" id="ARBA00006817"/>
    </source>
</evidence>
<gene>
    <name evidence="3" type="ORF">DLM65_11625</name>
</gene>
<reference evidence="3 4" key="1">
    <citation type="journal article" date="2017" name="Nature">
        <title>Atmospheric trace gases support primary production in Antarctic desert surface soil.</title>
        <authorList>
            <person name="Ji M."/>
            <person name="Greening C."/>
            <person name="Vanwonterghem I."/>
            <person name="Carere C.R."/>
            <person name="Bay S.K."/>
            <person name="Steen J.A."/>
            <person name="Montgomery K."/>
            <person name="Lines T."/>
            <person name="Beardall J."/>
            <person name="van Dorst J."/>
            <person name="Snape I."/>
            <person name="Stott M.B."/>
            <person name="Hugenholtz P."/>
            <person name="Ferrari B.C."/>
        </authorList>
    </citation>
    <scope>NUCLEOTIDE SEQUENCE [LARGE SCALE GENOMIC DNA]</scope>
    <source>
        <strain evidence="3">RRmetagenome_bin12</strain>
    </source>
</reference>
<dbReference type="Gene3D" id="3.30.530.20">
    <property type="match status" value="1"/>
</dbReference>